<name>A0A420E785_9ALTE</name>
<reference evidence="2 3" key="1">
    <citation type="submission" date="2018-09" db="EMBL/GenBank/DDBJ databases">
        <authorList>
            <person name="Wang Z."/>
        </authorList>
    </citation>
    <scope>NUCLEOTIDE SEQUENCE [LARGE SCALE GENOMIC DNA]</scope>
    <source>
        <strain evidence="2 3">ALS 81</strain>
    </source>
</reference>
<dbReference type="PROSITE" id="PS51833">
    <property type="entry name" value="HDOD"/>
    <property type="match status" value="1"/>
</dbReference>
<dbReference type="PANTHER" id="PTHR33525">
    <property type="match status" value="1"/>
</dbReference>
<sequence length="270" mass="29085">MTIDKFFQQNKKLPVMPEVMQELLGSIDQEGVDLATLGGKIARDQSLGANVLRMANSAAFRGRSEIVSIEAAVIRLGFQRVRSLVVAAGLNGMTAGTHFDHQQFWLQAFTVASLSRALASCCSADPEVAFTCGMMHNIGELMIASAAPEEAGIIQLALSQGQTRVEAQRETLGFDYAQVGAELSRRWQFSPLIIEAIGQQLSPMTGDTLSTEAVLIRLATFSNHALQAGLAMEVLCKNLPANMVETLGLNREKAAEALTTALEQIEASDF</sequence>
<dbReference type="Proteomes" id="UP000286482">
    <property type="component" value="Unassembled WGS sequence"/>
</dbReference>
<dbReference type="PANTHER" id="PTHR33525:SF6">
    <property type="entry name" value="HDOD DOMAIN-CONTAINING PROTEIN"/>
    <property type="match status" value="1"/>
</dbReference>
<organism evidence="2 3">
    <name type="scientific">Alginatibacterium sediminis</name>
    <dbReference type="NCBI Taxonomy" id="2164068"/>
    <lineage>
        <taxon>Bacteria</taxon>
        <taxon>Pseudomonadati</taxon>
        <taxon>Pseudomonadota</taxon>
        <taxon>Gammaproteobacteria</taxon>
        <taxon>Alteromonadales</taxon>
        <taxon>Alteromonadaceae</taxon>
        <taxon>Alginatibacterium</taxon>
    </lineage>
</organism>
<dbReference type="Pfam" id="PF08668">
    <property type="entry name" value="HDOD"/>
    <property type="match status" value="1"/>
</dbReference>
<evidence type="ECO:0000313" key="3">
    <source>
        <dbReference type="Proteomes" id="UP000286482"/>
    </source>
</evidence>
<keyword evidence="3" id="KW-1185">Reference proteome</keyword>
<feature type="domain" description="HDOD" evidence="1">
    <location>
        <begin position="13"/>
        <end position="203"/>
    </location>
</feature>
<proteinExistence type="predicted"/>
<comment type="caution">
    <text evidence="2">The sequence shown here is derived from an EMBL/GenBank/DDBJ whole genome shotgun (WGS) entry which is preliminary data.</text>
</comment>
<dbReference type="RefSeq" id="WP_120356060.1">
    <property type="nucleotide sequence ID" value="NZ_RAQO01000009.1"/>
</dbReference>
<protein>
    <submittedName>
        <fullName evidence="2">HDOD domain-containing protein</fullName>
    </submittedName>
</protein>
<evidence type="ECO:0000313" key="2">
    <source>
        <dbReference type="EMBL" id="RKF14249.1"/>
    </source>
</evidence>
<dbReference type="AlphaFoldDB" id="A0A420E785"/>
<dbReference type="InterPro" id="IPR052340">
    <property type="entry name" value="RNase_Y/CdgJ"/>
</dbReference>
<evidence type="ECO:0000259" key="1">
    <source>
        <dbReference type="PROSITE" id="PS51833"/>
    </source>
</evidence>
<gene>
    <name evidence="2" type="ORF">DBZ36_16390</name>
</gene>
<dbReference type="SUPFAM" id="SSF109604">
    <property type="entry name" value="HD-domain/PDEase-like"/>
    <property type="match status" value="1"/>
</dbReference>
<dbReference type="EMBL" id="RAQO01000009">
    <property type="protein sequence ID" value="RKF14249.1"/>
    <property type="molecule type" value="Genomic_DNA"/>
</dbReference>
<dbReference type="OrthoDB" id="9770715at2"/>
<dbReference type="InterPro" id="IPR013976">
    <property type="entry name" value="HDOD"/>
</dbReference>
<dbReference type="Gene3D" id="1.10.3210.10">
    <property type="entry name" value="Hypothetical protein af1432"/>
    <property type="match status" value="1"/>
</dbReference>
<accession>A0A420E785</accession>